<dbReference type="EMBL" id="CP081303">
    <property type="protein sequence ID" value="QZE13554.1"/>
    <property type="molecule type" value="Genomic_DNA"/>
</dbReference>
<proteinExistence type="predicted"/>
<evidence type="ECO:0000313" key="2">
    <source>
        <dbReference type="Proteomes" id="UP000826212"/>
    </source>
</evidence>
<dbReference type="Proteomes" id="UP000826212">
    <property type="component" value="Chromosome"/>
</dbReference>
<keyword evidence="2" id="KW-1185">Reference proteome</keyword>
<organism evidence="1 2">
    <name type="scientific">Halosquirtibacter laminarini</name>
    <dbReference type="NCBI Taxonomy" id="3374600"/>
    <lineage>
        <taxon>Bacteria</taxon>
        <taxon>Pseudomonadati</taxon>
        <taxon>Bacteroidota</taxon>
        <taxon>Bacteroidia</taxon>
        <taxon>Marinilabiliales</taxon>
        <taxon>Prolixibacteraceae</taxon>
        <taxon>Halosquirtibacter</taxon>
    </lineage>
</organism>
<reference evidence="1" key="1">
    <citation type="submission" date="2021-08" db="EMBL/GenBank/DDBJ databases">
        <title>Novel anaerobic bacterium isolated from sea squirt in East Sea, Republic of Korea.</title>
        <authorList>
            <person name="Nguyen T.H."/>
            <person name="Li Z."/>
            <person name="Lee Y.-J."/>
            <person name="Ko J."/>
            <person name="Kim S.-G."/>
        </authorList>
    </citation>
    <scope>NUCLEOTIDE SEQUENCE</scope>
    <source>
        <strain evidence="1">KCTC 25031</strain>
    </source>
</reference>
<protein>
    <submittedName>
        <fullName evidence="1">Primosomal protein N</fullName>
    </submittedName>
</protein>
<name>A0AC61NQX7_9BACT</name>
<evidence type="ECO:0000313" key="1">
    <source>
        <dbReference type="EMBL" id="QZE13554.1"/>
    </source>
</evidence>
<gene>
    <name evidence="1" type="primary">priA</name>
    <name evidence="1" type="ORF">K4L44_13355</name>
</gene>
<sequence>MSDSTFFVDVIVPLPLNATFTYHYDGGRNIVPGMRVVVPFRNKPMVAIVRNIHHDCPTDYKTKSIYDILDLVPSIQDSQLNFWSWIANYYQCCIGEVMKAAVPTSLRLDGDALISVSEEVEVETQNEWSDKYREIYYYALGDKALKLSKLIKEFGKKNVYSIVSDLVQQGVFSFDSLLTRNKQVVKMVRLAKEYQHERTLEIIMRGFRRSTIQLDILSLFYDNISRSGDSSISFSLSEIKAKYSYSAIQALIKKGVVEKYDQSIVLDENISSTTNNLPILSLDQERVYKEILSSFFTKQVALLHGVTASGKTEVYIRLIADCLKQRKQVLYLLPEIGLTTQIVRRLKSVFGNKVGLYHSRISDRQRMELWNEMLQYDPKVEDGPCQVILGARSSIFLPFKHLGLIIVDEEHETSFKQFDPSPRYNARDAAIVLAHIHQCKTLLGSATPSIESYHNALIGKYALSTLDKRFNDVALPDIVLADISESKRTKSMQGSLTPELYHEMKEALSNNKQIILFQNRRGYGLWVQCRDCQWTPKCLHCDVSLTHHKGDNALVCHYCGYKMYMPKICPTCSGSQIHDIGFGTEKIESEIAALFPQTKLLRLDLDTTKKKLAFDKIVREFENHEADILIGTQMVTKGLDFSNVAVVGIMNADALLNFPDFRAYERSFQLMLQVSGRAGRAKGGGKVVVQTSDVKNPLFMDVIHSDYVGLYRNQIRDREQFCYPPFYRMVSLFVKHKFQNYVDQFADQLAQILRQQFGNRVLGPEYPLLSRIQNQYQKQIILKFGPSDSVSTSKKRIQQIIQFLNQNSEIKGVTVVIDVDPM</sequence>
<accession>A0AC61NQX7</accession>